<evidence type="ECO:0000256" key="1">
    <source>
        <dbReference type="SAM" id="Phobius"/>
    </source>
</evidence>
<keyword evidence="1" id="KW-0812">Transmembrane</keyword>
<name>A0ABU8XNJ6_9PROT</name>
<comment type="caution">
    <text evidence="2">The sequence shown here is derived from an EMBL/GenBank/DDBJ whole genome shotgun (WGS) entry which is preliminary data.</text>
</comment>
<evidence type="ECO:0000313" key="3">
    <source>
        <dbReference type="Proteomes" id="UP001375743"/>
    </source>
</evidence>
<reference evidence="2 3" key="1">
    <citation type="submission" date="2024-01" db="EMBL/GenBank/DDBJ databases">
        <title>Multi-omics insights into the function and evolution of sodium benzoate biodegradation pathways in Benzoatithermus flavus gen. nov., sp. nov. from hot spring.</title>
        <authorList>
            <person name="Hu C.-J."/>
            <person name="Li W.-J."/>
        </authorList>
    </citation>
    <scope>NUCLEOTIDE SEQUENCE [LARGE SCALE GENOMIC DNA]</scope>
    <source>
        <strain evidence="2 3">SYSU G07066</strain>
    </source>
</reference>
<keyword evidence="3" id="KW-1185">Reference proteome</keyword>
<dbReference type="RefSeq" id="WP_418158617.1">
    <property type="nucleotide sequence ID" value="NZ_JBBLZC010000005.1"/>
</dbReference>
<evidence type="ECO:0000313" key="2">
    <source>
        <dbReference type="EMBL" id="MEK0082763.1"/>
    </source>
</evidence>
<proteinExistence type="predicted"/>
<accession>A0ABU8XNJ6</accession>
<dbReference type="EMBL" id="JBBLZC010000005">
    <property type="protein sequence ID" value="MEK0082763.1"/>
    <property type="molecule type" value="Genomic_DNA"/>
</dbReference>
<keyword evidence="1" id="KW-0472">Membrane</keyword>
<sequence>MLRFLLEVALPFLAPFAAFFAYRLLVTRGRSFLERTPWYMLIAFGILLVILGLVSLAFTEGFAPGGVYVPPHVEGGRIVPGEVRPKVGRHD</sequence>
<feature type="transmembrane region" description="Helical" evidence="1">
    <location>
        <begin position="6"/>
        <end position="26"/>
    </location>
</feature>
<dbReference type="Pfam" id="PF19606">
    <property type="entry name" value="DUF6111"/>
    <property type="match status" value="1"/>
</dbReference>
<feature type="transmembrane region" description="Helical" evidence="1">
    <location>
        <begin position="38"/>
        <end position="58"/>
    </location>
</feature>
<dbReference type="Proteomes" id="UP001375743">
    <property type="component" value="Unassembled WGS sequence"/>
</dbReference>
<organism evidence="2 3">
    <name type="scientific">Benzoatithermus flavus</name>
    <dbReference type="NCBI Taxonomy" id="3108223"/>
    <lineage>
        <taxon>Bacteria</taxon>
        <taxon>Pseudomonadati</taxon>
        <taxon>Pseudomonadota</taxon>
        <taxon>Alphaproteobacteria</taxon>
        <taxon>Geminicoccales</taxon>
        <taxon>Geminicoccaceae</taxon>
        <taxon>Benzoatithermus</taxon>
    </lineage>
</organism>
<keyword evidence="1" id="KW-1133">Transmembrane helix</keyword>
<protein>
    <submittedName>
        <fullName evidence="2">DUF6111 family protein</fullName>
    </submittedName>
</protein>
<dbReference type="InterPro" id="IPR046093">
    <property type="entry name" value="DUF6111"/>
</dbReference>
<gene>
    <name evidence="2" type="ORF">U1T56_06350</name>
</gene>